<evidence type="ECO:0000256" key="4">
    <source>
        <dbReference type="ARBA" id="ARBA00022989"/>
    </source>
</evidence>
<feature type="transmembrane region" description="Helical" evidence="6">
    <location>
        <begin position="156"/>
        <end position="175"/>
    </location>
</feature>
<dbReference type="InterPro" id="IPR051461">
    <property type="entry name" value="UPF0750_membrane"/>
</dbReference>
<dbReference type="CDD" id="cd16379">
    <property type="entry name" value="YitT_C_like"/>
    <property type="match status" value="1"/>
</dbReference>
<keyword evidence="3 6" id="KW-0812">Transmembrane</keyword>
<evidence type="ECO:0000259" key="7">
    <source>
        <dbReference type="Pfam" id="PF10035"/>
    </source>
</evidence>
<dbReference type="InterPro" id="IPR003740">
    <property type="entry name" value="YitT"/>
</dbReference>
<keyword evidence="9" id="KW-1185">Reference proteome</keyword>
<dbReference type="PIRSF" id="PIRSF006483">
    <property type="entry name" value="Membrane_protein_YitT"/>
    <property type="match status" value="1"/>
</dbReference>
<protein>
    <submittedName>
        <fullName evidence="8">Arginine/ornithine antiporter ArcD</fullName>
    </submittedName>
</protein>
<dbReference type="AlphaFoldDB" id="A0A1L6RCD6"/>
<comment type="subcellular location">
    <subcellularLocation>
        <location evidence="1">Cell membrane</location>
        <topology evidence="1">Multi-pass membrane protein</topology>
    </subcellularLocation>
</comment>
<reference evidence="8 9" key="1">
    <citation type="submission" date="2016-02" db="EMBL/GenBank/DDBJ databases">
        <title>Complete Genome Sequence of Weissella jogaejeotgali FOL01.</title>
        <authorList>
            <person name="Lee J.-H."/>
            <person name="Ku H.-J."/>
        </authorList>
    </citation>
    <scope>NUCLEOTIDE SEQUENCE [LARGE SCALE GENOMIC DNA]</scope>
    <source>
        <strain evidence="8 9">FOL01</strain>
    </source>
</reference>
<evidence type="ECO:0000256" key="5">
    <source>
        <dbReference type="ARBA" id="ARBA00023136"/>
    </source>
</evidence>
<evidence type="ECO:0000256" key="2">
    <source>
        <dbReference type="ARBA" id="ARBA00022475"/>
    </source>
</evidence>
<keyword evidence="5 6" id="KW-0472">Membrane</keyword>
<accession>A0A1L6RCD6</accession>
<dbReference type="InterPro" id="IPR019264">
    <property type="entry name" value="DUF2179"/>
</dbReference>
<dbReference type="OrthoDB" id="2417289at2"/>
<proteinExistence type="predicted"/>
<feature type="transmembrane region" description="Helical" evidence="6">
    <location>
        <begin position="85"/>
        <end position="103"/>
    </location>
</feature>
<dbReference type="STRING" id="1631871.FOL01_1365"/>
<dbReference type="EMBL" id="CP014332">
    <property type="protein sequence ID" value="APS42224.1"/>
    <property type="molecule type" value="Genomic_DNA"/>
</dbReference>
<feature type="domain" description="DUF2179" evidence="7">
    <location>
        <begin position="226"/>
        <end position="279"/>
    </location>
</feature>
<dbReference type="GO" id="GO:0005886">
    <property type="term" value="C:plasma membrane"/>
    <property type="evidence" value="ECO:0007669"/>
    <property type="project" value="UniProtKB-SubCell"/>
</dbReference>
<feature type="transmembrane region" description="Helical" evidence="6">
    <location>
        <begin position="115"/>
        <end position="136"/>
    </location>
</feature>
<evidence type="ECO:0000313" key="8">
    <source>
        <dbReference type="EMBL" id="APS42224.1"/>
    </source>
</evidence>
<name>A0A1L6RCD6_9LACO</name>
<dbReference type="Proteomes" id="UP000185473">
    <property type="component" value="Chromosome"/>
</dbReference>
<dbReference type="Gene3D" id="3.30.70.120">
    <property type="match status" value="1"/>
</dbReference>
<organism evidence="8 9">
    <name type="scientific">Weissella jogaejeotgali</name>
    <dbReference type="NCBI Taxonomy" id="1631871"/>
    <lineage>
        <taxon>Bacteria</taxon>
        <taxon>Bacillati</taxon>
        <taxon>Bacillota</taxon>
        <taxon>Bacilli</taxon>
        <taxon>Lactobacillales</taxon>
        <taxon>Lactobacillaceae</taxon>
        <taxon>Weissella</taxon>
    </lineage>
</organism>
<feature type="transmembrane region" description="Helical" evidence="6">
    <location>
        <begin position="12"/>
        <end position="32"/>
    </location>
</feature>
<feature type="transmembrane region" description="Helical" evidence="6">
    <location>
        <begin position="44"/>
        <end position="73"/>
    </location>
</feature>
<evidence type="ECO:0000256" key="3">
    <source>
        <dbReference type="ARBA" id="ARBA00022692"/>
    </source>
</evidence>
<dbReference type="InterPro" id="IPR015867">
    <property type="entry name" value="N-reg_PII/ATP_PRibTrfase_C"/>
</dbReference>
<keyword evidence="4 6" id="KW-1133">Transmembrane helix</keyword>
<sequence>MTMVRVREYGMKTIVFVLAAVLVAISMNSFFIPNNIFSGGFNGVAQLISLFFDSVVGIHIEVGAIIMGSNIPLAIAGWIFAGRKFTILSFLNNFAASFMQIVLPKSSLVSQEPILAGLFGGLLLGISIGLTFKMGFSTGGMDIVAMIVQKTTGKSIGSINMFINGFIVIVAGAFIGWQNAMYTIIGIYATSVAVDAIHTRHQKLTAFIVTSHPDEVIKALQEALVRGITVMPSRGAFTQEPNTTLMMVLSRYELTEMQNLIKSVDVDAFVNIVSTVEVSNNFWNEDLQSQIRHERTAAKAQITDALNISEEADKIDVDNKKDNEGRI</sequence>
<gene>
    <name evidence="8" type="ORF">FOL01_1365</name>
</gene>
<dbReference type="Pfam" id="PF02588">
    <property type="entry name" value="YitT_membrane"/>
    <property type="match status" value="1"/>
</dbReference>
<keyword evidence="2" id="KW-1003">Cell membrane</keyword>
<dbReference type="KEGG" id="wjo:FOL01_1365"/>
<evidence type="ECO:0000313" key="9">
    <source>
        <dbReference type="Proteomes" id="UP000185473"/>
    </source>
</evidence>
<dbReference type="PANTHER" id="PTHR33545">
    <property type="entry name" value="UPF0750 MEMBRANE PROTEIN YITT-RELATED"/>
    <property type="match status" value="1"/>
</dbReference>
<evidence type="ECO:0000256" key="6">
    <source>
        <dbReference type="SAM" id="Phobius"/>
    </source>
</evidence>
<dbReference type="Pfam" id="PF10035">
    <property type="entry name" value="DUF2179"/>
    <property type="match status" value="1"/>
</dbReference>
<evidence type="ECO:0000256" key="1">
    <source>
        <dbReference type="ARBA" id="ARBA00004651"/>
    </source>
</evidence>
<dbReference type="PANTHER" id="PTHR33545:SF5">
    <property type="entry name" value="UPF0750 MEMBRANE PROTEIN YITT"/>
    <property type="match status" value="1"/>
</dbReference>